<dbReference type="InterPro" id="IPR045864">
    <property type="entry name" value="aa-tRNA-synth_II/BPL/LPL"/>
</dbReference>
<dbReference type="SMART" id="SM00896">
    <property type="entry name" value="FDX-ACB"/>
    <property type="match status" value="1"/>
</dbReference>
<evidence type="ECO:0000256" key="6">
    <source>
        <dbReference type="ARBA" id="ARBA00022598"/>
    </source>
</evidence>
<evidence type="ECO:0000256" key="8">
    <source>
        <dbReference type="ARBA" id="ARBA00022741"/>
    </source>
</evidence>
<dbReference type="CDD" id="cd02796">
    <property type="entry name" value="tRNA_bind_bactPheRS"/>
    <property type="match status" value="1"/>
</dbReference>
<dbReference type="InterPro" id="IPR012340">
    <property type="entry name" value="NA-bd_OB-fold"/>
</dbReference>
<feature type="binding site" evidence="15">
    <location>
        <position position="483"/>
    </location>
    <ligand>
        <name>Mg(2+)</name>
        <dbReference type="ChEBI" id="CHEBI:18420"/>
        <note>shared with alpha subunit</note>
    </ligand>
</feature>
<keyword evidence="5 16" id="KW-0820">tRNA-binding</keyword>
<dbReference type="Pfam" id="PF17759">
    <property type="entry name" value="tRNA_synthFbeta"/>
    <property type="match status" value="1"/>
</dbReference>
<dbReference type="SUPFAM" id="SSF56037">
    <property type="entry name" value="PheT/TilS domain"/>
    <property type="match status" value="1"/>
</dbReference>
<dbReference type="InterPro" id="IPR045060">
    <property type="entry name" value="Phe-tRNA-ligase_IIc_bsu"/>
</dbReference>
<dbReference type="Gene3D" id="2.40.50.140">
    <property type="entry name" value="Nucleic acid-binding proteins"/>
    <property type="match status" value="1"/>
</dbReference>
<keyword evidence="21" id="KW-1185">Reference proteome</keyword>
<feature type="binding site" evidence="15">
    <location>
        <position position="484"/>
    </location>
    <ligand>
        <name>Mg(2+)</name>
        <dbReference type="ChEBI" id="CHEBI:18420"/>
        <note>shared with alpha subunit</note>
    </ligand>
</feature>
<evidence type="ECO:0000256" key="1">
    <source>
        <dbReference type="ARBA" id="ARBA00004496"/>
    </source>
</evidence>
<dbReference type="GO" id="GO:0000287">
    <property type="term" value="F:magnesium ion binding"/>
    <property type="evidence" value="ECO:0007669"/>
    <property type="project" value="UniProtKB-UniRule"/>
</dbReference>
<sequence length="823" mass="90102">MRISYEWLKTMVELPDDPQDLCREFVRTGTEVETVENTGEAFDHIVTGKVVEKTAHPDSDHLWVTKIDVGSFSTDEQGNPAPLQIVCGAQNFNEGDHVVTALIGAHLPGGITIKKSKLRGVESYGMNCSERELGLAPDSVGIMILPPDAPVGVSFAQYVGLADTIIDAEITPNRPDCLSMYGIATEVGAIYDTDVHLDDPTITPTIQNEHTPATKDQLEVCIDDPELCCRYVARVMHGVKIGPSPEWLARRVNAAGTRSVNNVVDITNYVMYLTGQPLHAFDLHKLMRADDGKYHIVVRAAHEGEQLVTLDGQTRTLTPDMALISDNGEKPVALAGVMGGQNSEIDDDTTDILLESAVFSAGHISRTSRNLDLMSEASIRYERQVDPTQCDRAASIAAALFEQICGAQVAQGAIDCVARSYEHAHMSLRPGRVRQLCGADIADADMQRFLRRLGCKLDCTELPWKVVAPANRPDLTREADMIEEILRLWGMDRVTPTLPAAKNHVGGLTLDQNRVRIIGQTLRSCGLHQTTTYCFADHSDLARLQMSEDGRGLPVELLDPLVSDQSEMRRSIIPGLLRCVAYNLAHGVDDIALYEQGRCFFGSADAAQPDEPSFVSAVLCGAAGEAAWNHKPASYNFFDAKGAIETLLKALRIQKARFEVADPEAYDWLAPGQAATIQVAGEKLGWVGALHPQALHNFDIDVPVIAFELAQDVLLKHAVRELPYQAIPTHPAVQMDIALIVNESVSAQVLMQRIHSAAGPLLTKATLFDVYRDDDLKRANKKSMAVSLLYRASDRSLTSEEVEKIHHKMLAKLEKGLGAQLRA</sequence>
<feature type="binding site" evidence="15">
    <location>
        <position position="480"/>
    </location>
    <ligand>
        <name>Mg(2+)</name>
        <dbReference type="ChEBI" id="CHEBI:18420"/>
        <note>shared with alpha subunit</note>
    </ligand>
</feature>
<evidence type="ECO:0000313" key="21">
    <source>
        <dbReference type="Proteomes" id="UP000070675"/>
    </source>
</evidence>
<gene>
    <name evidence="15" type="primary">pheT</name>
    <name evidence="20" type="ORF">HMPREF3192_00489</name>
</gene>
<dbReference type="Gene3D" id="3.50.40.10">
    <property type="entry name" value="Phenylalanyl-trna Synthetase, Chain B, domain 3"/>
    <property type="match status" value="1"/>
</dbReference>
<dbReference type="PANTHER" id="PTHR10947">
    <property type="entry name" value="PHENYLALANYL-TRNA SYNTHETASE BETA CHAIN AND LEUCINE-RICH REPEAT-CONTAINING PROTEIN 47"/>
    <property type="match status" value="1"/>
</dbReference>
<accession>A0A133XW08</accession>
<dbReference type="SUPFAM" id="SSF50249">
    <property type="entry name" value="Nucleic acid-binding proteins"/>
    <property type="match status" value="1"/>
</dbReference>
<dbReference type="OrthoDB" id="9805455at2"/>
<dbReference type="STRING" id="1393034.HMPREF3192_00489"/>
<evidence type="ECO:0000256" key="12">
    <source>
        <dbReference type="ARBA" id="ARBA00022917"/>
    </source>
</evidence>
<dbReference type="Gene3D" id="3.30.56.10">
    <property type="match status" value="2"/>
</dbReference>
<evidence type="ECO:0000256" key="10">
    <source>
        <dbReference type="ARBA" id="ARBA00022842"/>
    </source>
</evidence>
<dbReference type="PROSITE" id="PS51483">
    <property type="entry name" value="B5"/>
    <property type="match status" value="1"/>
</dbReference>
<evidence type="ECO:0000256" key="11">
    <source>
        <dbReference type="ARBA" id="ARBA00022884"/>
    </source>
</evidence>
<dbReference type="InterPro" id="IPR033714">
    <property type="entry name" value="tRNA_bind_bactPheRS"/>
</dbReference>
<evidence type="ECO:0000256" key="2">
    <source>
        <dbReference type="ARBA" id="ARBA00008653"/>
    </source>
</evidence>
<dbReference type="PANTHER" id="PTHR10947:SF0">
    <property type="entry name" value="PHENYLALANINE--TRNA LIGASE BETA SUBUNIT"/>
    <property type="match status" value="1"/>
</dbReference>
<feature type="domain" description="FDX-ACB" evidence="18">
    <location>
        <begin position="728"/>
        <end position="822"/>
    </location>
</feature>
<dbReference type="HAMAP" id="MF_00283">
    <property type="entry name" value="Phe_tRNA_synth_beta1"/>
    <property type="match status" value="1"/>
</dbReference>
<feature type="binding site" evidence="15">
    <location>
        <position position="474"/>
    </location>
    <ligand>
        <name>Mg(2+)</name>
        <dbReference type="ChEBI" id="CHEBI:18420"/>
        <note>shared with alpha subunit</note>
    </ligand>
</feature>
<dbReference type="FunFam" id="2.40.50.140:FF:000045">
    <property type="entry name" value="Phenylalanine--tRNA ligase beta subunit"/>
    <property type="match status" value="1"/>
</dbReference>
<evidence type="ECO:0000256" key="16">
    <source>
        <dbReference type="PROSITE-ProRule" id="PRU00209"/>
    </source>
</evidence>
<dbReference type="InterPro" id="IPR004532">
    <property type="entry name" value="Phe-tRNA-ligase_IIc_bsu_bact"/>
</dbReference>
<dbReference type="InterPro" id="IPR036690">
    <property type="entry name" value="Fdx_antiC-bd_sf"/>
</dbReference>
<comment type="subcellular location">
    <subcellularLocation>
        <location evidence="1 15">Cytoplasm</location>
    </subcellularLocation>
</comment>
<keyword evidence="4 15" id="KW-0963">Cytoplasm</keyword>
<dbReference type="EC" id="6.1.1.20" evidence="15"/>
<evidence type="ECO:0000313" key="20">
    <source>
        <dbReference type="EMBL" id="KXB35124.1"/>
    </source>
</evidence>
<keyword evidence="11 16" id="KW-0694">RNA-binding</keyword>
<keyword evidence="9 15" id="KW-0067">ATP-binding</keyword>
<dbReference type="PROSITE" id="PS51447">
    <property type="entry name" value="FDX_ACB"/>
    <property type="match status" value="1"/>
</dbReference>
<comment type="cofactor">
    <cofactor evidence="15">
        <name>Mg(2+)</name>
        <dbReference type="ChEBI" id="CHEBI:18420"/>
    </cofactor>
    <text evidence="15">Binds 2 magnesium ions per tetramer.</text>
</comment>
<feature type="domain" description="TRNA-binding" evidence="17">
    <location>
        <begin position="39"/>
        <end position="156"/>
    </location>
</feature>
<dbReference type="InterPro" id="IPR005147">
    <property type="entry name" value="tRNA_synthase_B5-dom"/>
</dbReference>
<dbReference type="SMART" id="SM00873">
    <property type="entry name" value="B3_4"/>
    <property type="match status" value="1"/>
</dbReference>
<dbReference type="RefSeq" id="WP_066304930.1">
    <property type="nucleotide sequence ID" value="NZ_KQ959487.1"/>
</dbReference>
<dbReference type="InterPro" id="IPR020825">
    <property type="entry name" value="Phe-tRNA_synthase-like_B3/B4"/>
</dbReference>
<comment type="subunit">
    <text evidence="3 15">Tetramer of two alpha and two beta subunits.</text>
</comment>
<proteinExistence type="inferred from homology"/>
<feature type="domain" description="B5" evidence="19">
    <location>
        <begin position="421"/>
        <end position="496"/>
    </location>
</feature>
<keyword evidence="8 15" id="KW-0547">Nucleotide-binding</keyword>
<dbReference type="Pfam" id="PF01588">
    <property type="entry name" value="tRNA_bind"/>
    <property type="match status" value="1"/>
</dbReference>
<dbReference type="InterPro" id="IPR041616">
    <property type="entry name" value="PheRS_beta_core"/>
</dbReference>
<dbReference type="GO" id="GO:0009328">
    <property type="term" value="C:phenylalanine-tRNA ligase complex"/>
    <property type="evidence" value="ECO:0007669"/>
    <property type="project" value="TreeGrafter"/>
</dbReference>
<evidence type="ECO:0000256" key="7">
    <source>
        <dbReference type="ARBA" id="ARBA00022723"/>
    </source>
</evidence>
<name>A0A133XW08_9ACTN</name>
<dbReference type="InterPro" id="IPR005121">
    <property type="entry name" value="Fdx_antiC-bd"/>
</dbReference>
<evidence type="ECO:0000259" key="18">
    <source>
        <dbReference type="PROSITE" id="PS51447"/>
    </source>
</evidence>
<dbReference type="GO" id="GO:0000049">
    <property type="term" value="F:tRNA binding"/>
    <property type="evidence" value="ECO:0007669"/>
    <property type="project" value="UniProtKB-UniRule"/>
</dbReference>
<dbReference type="NCBIfam" id="NF045760">
    <property type="entry name" value="YtpR"/>
    <property type="match status" value="1"/>
</dbReference>
<dbReference type="InterPro" id="IPR002547">
    <property type="entry name" value="tRNA-bd_dom"/>
</dbReference>
<evidence type="ECO:0000256" key="3">
    <source>
        <dbReference type="ARBA" id="ARBA00011209"/>
    </source>
</evidence>
<organism evidence="20 21">
    <name type="scientific">Atopobium deltae</name>
    <dbReference type="NCBI Taxonomy" id="1393034"/>
    <lineage>
        <taxon>Bacteria</taxon>
        <taxon>Bacillati</taxon>
        <taxon>Actinomycetota</taxon>
        <taxon>Coriobacteriia</taxon>
        <taxon>Coriobacteriales</taxon>
        <taxon>Atopobiaceae</taxon>
        <taxon>Atopobium</taxon>
    </lineage>
</organism>
<evidence type="ECO:0000256" key="15">
    <source>
        <dbReference type="HAMAP-Rule" id="MF_00283"/>
    </source>
</evidence>
<dbReference type="Gene3D" id="3.30.70.380">
    <property type="entry name" value="Ferrodoxin-fold anticodon-binding domain"/>
    <property type="match status" value="1"/>
</dbReference>
<dbReference type="GO" id="GO:0004826">
    <property type="term" value="F:phenylalanine-tRNA ligase activity"/>
    <property type="evidence" value="ECO:0007669"/>
    <property type="project" value="UniProtKB-UniRule"/>
</dbReference>
<comment type="catalytic activity">
    <reaction evidence="14 15">
        <text>tRNA(Phe) + L-phenylalanine + ATP = L-phenylalanyl-tRNA(Phe) + AMP + diphosphate + H(+)</text>
        <dbReference type="Rhea" id="RHEA:19413"/>
        <dbReference type="Rhea" id="RHEA-COMP:9668"/>
        <dbReference type="Rhea" id="RHEA-COMP:9699"/>
        <dbReference type="ChEBI" id="CHEBI:15378"/>
        <dbReference type="ChEBI" id="CHEBI:30616"/>
        <dbReference type="ChEBI" id="CHEBI:33019"/>
        <dbReference type="ChEBI" id="CHEBI:58095"/>
        <dbReference type="ChEBI" id="CHEBI:78442"/>
        <dbReference type="ChEBI" id="CHEBI:78531"/>
        <dbReference type="ChEBI" id="CHEBI:456215"/>
        <dbReference type="EC" id="6.1.1.20"/>
    </reaction>
</comment>
<dbReference type="EMBL" id="LSCR01000006">
    <property type="protein sequence ID" value="KXB35124.1"/>
    <property type="molecule type" value="Genomic_DNA"/>
</dbReference>
<reference evidence="21" key="1">
    <citation type="submission" date="2016-01" db="EMBL/GenBank/DDBJ databases">
        <authorList>
            <person name="Mitreva M."/>
            <person name="Pepin K.H."/>
            <person name="Mihindukulasuriya K.A."/>
            <person name="Fulton R."/>
            <person name="Fronick C."/>
            <person name="O'Laughlin M."/>
            <person name="Miner T."/>
            <person name="Herter B."/>
            <person name="Rosa B.A."/>
            <person name="Cordes M."/>
            <person name="Tomlinson C."/>
            <person name="Wollam A."/>
            <person name="Palsikar V.B."/>
            <person name="Mardis E.R."/>
            <person name="Wilson R.K."/>
        </authorList>
    </citation>
    <scope>NUCLEOTIDE SEQUENCE [LARGE SCALE GENOMIC DNA]</scope>
    <source>
        <strain evidence="21">DNF00019</strain>
    </source>
</reference>
<keyword evidence="12 15" id="KW-0648">Protein biosynthesis</keyword>
<protein>
    <recommendedName>
        <fullName evidence="15">Phenylalanine--tRNA ligase beta subunit</fullName>
        <ecNumber evidence="15">6.1.1.20</ecNumber>
    </recommendedName>
    <alternativeName>
        <fullName evidence="15">Phenylalanyl-tRNA synthetase beta subunit</fullName>
        <shortName evidence="15">PheRS</shortName>
    </alternativeName>
</protein>
<keyword evidence="10 15" id="KW-0460">Magnesium</keyword>
<dbReference type="Pfam" id="PF03147">
    <property type="entry name" value="FDX-ACB"/>
    <property type="match status" value="1"/>
</dbReference>
<dbReference type="NCBIfam" id="TIGR00472">
    <property type="entry name" value="pheT_bact"/>
    <property type="match status" value="1"/>
</dbReference>
<dbReference type="SUPFAM" id="SSF54991">
    <property type="entry name" value="Anticodon-binding domain of PheRS"/>
    <property type="match status" value="1"/>
</dbReference>
<comment type="similarity">
    <text evidence="2 15">Belongs to the phenylalanyl-tRNA synthetase beta subunit family. Type 1 subfamily.</text>
</comment>
<evidence type="ECO:0000256" key="9">
    <source>
        <dbReference type="ARBA" id="ARBA00022840"/>
    </source>
</evidence>
<dbReference type="GO" id="GO:0005524">
    <property type="term" value="F:ATP binding"/>
    <property type="evidence" value="ECO:0007669"/>
    <property type="project" value="UniProtKB-UniRule"/>
</dbReference>
<dbReference type="Proteomes" id="UP000070675">
    <property type="component" value="Unassembled WGS sequence"/>
</dbReference>
<evidence type="ECO:0000259" key="17">
    <source>
        <dbReference type="PROSITE" id="PS50886"/>
    </source>
</evidence>
<dbReference type="GO" id="GO:0006432">
    <property type="term" value="P:phenylalanyl-tRNA aminoacylation"/>
    <property type="evidence" value="ECO:0007669"/>
    <property type="project" value="UniProtKB-UniRule"/>
</dbReference>
<keyword evidence="6 15" id="KW-0436">Ligase</keyword>
<dbReference type="Gene3D" id="3.30.930.10">
    <property type="entry name" value="Bira Bifunctional Protein, Domain 2"/>
    <property type="match status" value="1"/>
</dbReference>
<keyword evidence="7 15" id="KW-0479">Metal-binding</keyword>
<dbReference type="CDD" id="cd00769">
    <property type="entry name" value="PheRS_beta_core"/>
    <property type="match status" value="1"/>
</dbReference>
<evidence type="ECO:0000259" key="19">
    <source>
        <dbReference type="PROSITE" id="PS51483"/>
    </source>
</evidence>
<dbReference type="PATRIC" id="fig|1393034.3.peg.469"/>
<evidence type="ECO:0000256" key="14">
    <source>
        <dbReference type="ARBA" id="ARBA00049255"/>
    </source>
</evidence>
<dbReference type="Pfam" id="PF03484">
    <property type="entry name" value="B5"/>
    <property type="match status" value="1"/>
</dbReference>
<evidence type="ECO:0000256" key="4">
    <source>
        <dbReference type="ARBA" id="ARBA00022490"/>
    </source>
</evidence>
<evidence type="ECO:0000256" key="5">
    <source>
        <dbReference type="ARBA" id="ARBA00022555"/>
    </source>
</evidence>
<dbReference type="SUPFAM" id="SSF46955">
    <property type="entry name" value="Putative DNA-binding domain"/>
    <property type="match status" value="1"/>
</dbReference>
<evidence type="ECO:0000256" key="13">
    <source>
        <dbReference type="ARBA" id="ARBA00023146"/>
    </source>
</evidence>
<dbReference type="Pfam" id="PF03483">
    <property type="entry name" value="B3_4"/>
    <property type="match status" value="1"/>
</dbReference>
<dbReference type="SMART" id="SM00874">
    <property type="entry name" value="B5"/>
    <property type="match status" value="1"/>
</dbReference>
<dbReference type="AlphaFoldDB" id="A0A133XW08"/>
<dbReference type="InterPro" id="IPR005146">
    <property type="entry name" value="B3/B4_tRNA-bd"/>
</dbReference>
<dbReference type="PROSITE" id="PS50886">
    <property type="entry name" value="TRBD"/>
    <property type="match status" value="1"/>
</dbReference>
<comment type="caution">
    <text evidence="20">The sequence shown here is derived from an EMBL/GenBank/DDBJ whole genome shotgun (WGS) entry which is preliminary data.</text>
</comment>
<dbReference type="InterPro" id="IPR009061">
    <property type="entry name" value="DNA-bd_dom_put_sf"/>
</dbReference>
<keyword evidence="13 15" id="KW-0030">Aminoacyl-tRNA synthetase</keyword>
<dbReference type="SUPFAM" id="SSF55681">
    <property type="entry name" value="Class II aaRS and biotin synthetases"/>
    <property type="match status" value="1"/>
</dbReference>